<dbReference type="CDD" id="cd18186">
    <property type="entry name" value="BTB_POZ_ZBTB_KLHL-like"/>
    <property type="match status" value="1"/>
</dbReference>
<dbReference type="SUPFAM" id="SSF54695">
    <property type="entry name" value="POZ domain"/>
    <property type="match status" value="1"/>
</dbReference>
<dbReference type="Gene3D" id="3.30.710.10">
    <property type="entry name" value="Potassium Channel Kv1.1, Chain A"/>
    <property type="match status" value="1"/>
</dbReference>
<organism evidence="1 2">
    <name type="scientific">Lecanosticta acicola</name>
    <dbReference type="NCBI Taxonomy" id="111012"/>
    <lineage>
        <taxon>Eukaryota</taxon>
        <taxon>Fungi</taxon>
        <taxon>Dikarya</taxon>
        <taxon>Ascomycota</taxon>
        <taxon>Pezizomycotina</taxon>
        <taxon>Dothideomycetes</taxon>
        <taxon>Dothideomycetidae</taxon>
        <taxon>Mycosphaerellales</taxon>
        <taxon>Mycosphaerellaceae</taxon>
        <taxon>Lecanosticta</taxon>
    </lineage>
</organism>
<sequence length="274" mass="30674">MTGKERAESEEPQQGSSKVPKYLLPLLDGIKNYHKSNKHLDLVIKCQGREWKVHKTVVCPQWEACDTAITKCKEGEDNVFELKPDEKDPIAGDDPQTVDAMIHYFYNFDYGDYGNGQQDVPGIVLDIRVFLIADKYFITPLAELAVQKFEKRCKDEWSTPEFAEAASKIYEARLAPDGAMKRIIVATVKGHAKALLCREKNDEISSLANVLKMTEIGADVSSALIADDKSTKTYKCPGCNKIFSVSIPDGCKFSCPGLCYHNNRAGFWKSHVVE</sequence>
<proteinExistence type="predicted"/>
<evidence type="ECO:0008006" key="3">
    <source>
        <dbReference type="Google" id="ProtNLM"/>
    </source>
</evidence>
<evidence type="ECO:0000313" key="2">
    <source>
        <dbReference type="Proteomes" id="UP001296104"/>
    </source>
</evidence>
<accession>A0AAI8YY62</accession>
<dbReference type="PANTHER" id="PTHR47843">
    <property type="entry name" value="BTB DOMAIN-CONTAINING PROTEIN-RELATED"/>
    <property type="match status" value="1"/>
</dbReference>
<keyword evidence="2" id="KW-1185">Reference proteome</keyword>
<protein>
    <recommendedName>
        <fullName evidence="3">BTB domain-containing protein</fullName>
    </recommendedName>
</protein>
<gene>
    <name evidence="1" type="ORF">LECACI_7A004156</name>
</gene>
<dbReference type="EMBL" id="CAVMBE010000021">
    <property type="protein sequence ID" value="CAK4000001.1"/>
    <property type="molecule type" value="Genomic_DNA"/>
</dbReference>
<dbReference type="Proteomes" id="UP001296104">
    <property type="component" value="Unassembled WGS sequence"/>
</dbReference>
<comment type="caution">
    <text evidence="1">The sequence shown here is derived from an EMBL/GenBank/DDBJ whole genome shotgun (WGS) entry which is preliminary data.</text>
</comment>
<dbReference type="AlphaFoldDB" id="A0AAI8YY62"/>
<reference evidence="1" key="1">
    <citation type="submission" date="2023-11" db="EMBL/GenBank/DDBJ databases">
        <authorList>
            <person name="Alioto T."/>
            <person name="Alioto T."/>
            <person name="Gomez Garrido J."/>
        </authorList>
    </citation>
    <scope>NUCLEOTIDE SEQUENCE</scope>
</reference>
<dbReference type="InterPro" id="IPR011333">
    <property type="entry name" value="SKP1/BTB/POZ_sf"/>
</dbReference>
<evidence type="ECO:0000313" key="1">
    <source>
        <dbReference type="EMBL" id="CAK4000001.1"/>
    </source>
</evidence>
<dbReference type="PANTHER" id="PTHR47843:SF5">
    <property type="entry name" value="BTB_POZ DOMAIN PROTEIN"/>
    <property type="match status" value="1"/>
</dbReference>
<name>A0AAI8YY62_9PEZI</name>